<evidence type="ECO:0000313" key="3">
    <source>
        <dbReference type="Proteomes" id="UP000028725"/>
    </source>
</evidence>
<evidence type="ECO:0000259" key="1">
    <source>
        <dbReference type="Pfam" id="PF12705"/>
    </source>
</evidence>
<dbReference type="RefSeq" id="WP_157232109.1">
    <property type="nucleotide sequence ID" value="NZ_JMCB01000008.1"/>
</dbReference>
<dbReference type="STRING" id="394096.DB31_8577"/>
<dbReference type="OrthoDB" id="12430at2"/>
<sequence length="386" mass="42328">MLQQRREPELVPNYSLTGDLLSFMRCGLQYRYQNGSALPPSRPVQMWFGEFIHGVMETAYRTWLASHPPFPWPCTPTPYNTSPAPNRAANDIGTIGDLVEATLAAAGKSPRSRNLRESAYERAERAVNEIGPELFPLIRSAEERVIGTRSLTMPQGARARAQMYELHGIMDVLSSVTVTATTNNMICNAVRAAVPNLPAGAEIIVDYKGSRRPALDDEYWTQGDWQLQMYAWLRSRQPGAAPVVAGVLLYINELAPSGISQLQREVNQGRTDVRPLSGSPDDYQLRTWRPGAAVPSFSAAFRLQRAIRIVPITQPSIDAAVGAFDNVVVNIESCVAREAQHGTIVAHWPAGGDDATCDACDFRHFCPSPASARSTQNYLPPAPSAP</sequence>
<dbReference type="Proteomes" id="UP000028725">
    <property type="component" value="Unassembled WGS sequence"/>
</dbReference>
<gene>
    <name evidence="2" type="ORF">DB31_8577</name>
</gene>
<name>A0A085WHR1_9BACT</name>
<feature type="domain" description="PD-(D/E)XK endonuclease-like" evidence="1">
    <location>
        <begin position="22"/>
        <end position="173"/>
    </location>
</feature>
<dbReference type="PATRIC" id="fig|394096.3.peg.4617"/>
<proteinExistence type="predicted"/>
<dbReference type="Pfam" id="PF12705">
    <property type="entry name" value="PDDEXK_1"/>
    <property type="match status" value="1"/>
</dbReference>
<comment type="caution">
    <text evidence="2">The sequence shown here is derived from an EMBL/GenBank/DDBJ whole genome shotgun (WGS) entry which is preliminary data.</text>
</comment>
<dbReference type="EMBL" id="JMCB01000008">
    <property type="protein sequence ID" value="KFE67224.1"/>
    <property type="molecule type" value="Genomic_DNA"/>
</dbReference>
<dbReference type="AlphaFoldDB" id="A0A085WHR1"/>
<evidence type="ECO:0000313" key="2">
    <source>
        <dbReference type="EMBL" id="KFE67224.1"/>
    </source>
</evidence>
<dbReference type="InterPro" id="IPR011604">
    <property type="entry name" value="PDDEXK-like_dom_sf"/>
</dbReference>
<organism evidence="2 3">
    <name type="scientific">Hyalangium minutum</name>
    <dbReference type="NCBI Taxonomy" id="394096"/>
    <lineage>
        <taxon>Bacteria</taxon>
        <taxon>Pseudomonadati</taxon>
        <taxon>Myxococcota</taxon>
        <taxon>Myxococcia</taxon>
        <taxon>Myxococcales</taxon>
        <taxon>Cystobacterineae</taxon>
        <taxon>Archangiaceae</taxon>
        <taxon>Hyalangium</taxon>
    </lineage>
</organism>
<keyword evidence="3" id="KW-1185">Reference proteome</keyword>
<reference evidence="2 3" key="1">
    <citation type="submission" date="2014-04" db="EMBL/GenBank/DDBJ databases">
        <title>Genome assembly of Hyalangium minutum DSM 14724.</title>
        <authorList>
            <person name="Sharma G."/>
            <person name="Subramanian S."/>
        </authorList>
    </citation>
    <scope>NUCLEOTIDE SEQUENCE [LARGE SCALE GENOMIC DNA]</scope>
    <source>
        <strain evidence="2 3">DSM 14724</strain>
    </source>
</reference>
<accession>A0A085WHR1</accession>
<dbReference type="Gene3D" id="3.90.320.10">
    <property type="match status" value="1"/>
</dbReference>
<protein>
    <recommendedName>
        <fullName evidence="1">PD-(D/E)XK endonuclease-like domain-containing protein</fullName>
    </recommendedName>
</protein>
<dbReference type="InterPro" id="IPR038726">
    <property type="entry name" value="PDDEXK_AddAB-type"/>
</dbReference>